<keyword evidence="3" id="KW-0812">Transmembrane</keyword>
<dbReference type="OrthoDB" id="465587at2759"/>
<feature type="region of interest" description="Disordered" evidence="2">
    <location>
        <begin position="1653"/>
        <end position="1676"/>
    </location>
</feature>
<feature type="region of interest" description="Disordered" evidence="2">
    <location>
        <begin position="58"/>
        <end position="79"/>
    </location>
</feature>
<feature type="region of interest" description="Disordered" evidence="2">
    <location>
        <begin position="2319"/>
        <end position="2343"/>
    </location>
</feature>
<evidence type="ECO:0000256" key="3">
    <source>
        <dbReference type="SAM" id="Phobius"/>
    </source>
</evidence>
<evidence type="ECO:0000256" key="1">
    <source>
        <dbReference type="SAM" id="Coils"/>
    </source>
</evidence>
<feature type="coiled-coil region" evidence="1">
    <location>
        <begin position="2730"/>
        <end position="2782"/>
    </location>
</feature>
<evidence type="ECO:0000313" key="4">
    <source>
        <dbReference type="EMBL" id="OLP77545.1"/>
    </source>
</evidence>
<feature type="compositionally biased region" description="Basic and acidic residues" evidence="2">
    <location>
        <begin position="2511"/>
        <end position="2525"/>
    </location>
</feature>
<feature type="region of interest" description="Disordered" evidence="2">
    <location>
        <begin position="2499"/>
        <end position="2525"/>
    </location>
</feature>
<keyword evidence="3" id="KW-0472">Membrane</keyword>
<keyword evidence="1" id="KW-0175">Coiled coil</keyword>
<feature type="region of interest" description="Disordered" evidence="2">
    <location>
        <begin position="2222"/>
        <end position="2264"/>
    </location>
</feature>
<reference evidence="4 5" key="1">
    <citation type="submission" date="2016-02" db="EMBL/GenBank/DDBJ databases">
        <title>Genome analysis of coral dinoflagellate symbionts highlights evolutionary adaptations to a symbiotic lifestyle.</title>
        <authorList>
            <person name="Aranda M."/>
            <person name="Li Y."/>
            <person name="Liew Y.J."/>
            <person name="Baumgarten S."/>
            <person name="Simakov O."/>
            <person name="Wilson M."/>
            <person name="Piel J."/>
            <person name="Ashoor H."/>
            <person name="Bougouffa S."/>
            <person name="Bajic V.B."/>
            <person name="Ryu T."/>
            <person name="Ravasi T."/>
            <person name="Bayer T."/>
            <person name="Micklem G."/>
            <person name="Kim H."/>
            <person name="Bhak J."/>
            <person name="Lajeunesse T.C."/>
            <person name="Voolstra C.R."/>
        </authorList>
    </citation>
    <scope>NUCLEOTIDE SEQUENCE [LARGE SCALE GENOMIC DNA]</scope>
    <source>
        <strain evidence="4 5">CCMP2467</strain>
    </source>
</reference>
<dbReference type="InterPro" id="IPR049225">
    <property type="entry name" value="DUF6822"/>
</dbReference>
<evidence type="ECO:0000313" key="5">
    <source>
        <dbReference type="Proteomes" id="UP000186817"/>
    </source>
</evidence>
<feature type="region of interest" description="Disordered" evidence="2">
    <location>
        <begin position="6"/>
        <end position="43"/>
    </location>
</feature>
<feature type="compositionally biased region" description="Basic and acidic residues" evidence="2">
    <location>
        <begin position="1789"/>
        <end position="1802"/>
    </location>
</feature>
<feature type="region of interest" description="Disordered" evidence="2">
    <location>
        <begin position="1449"/>
        <end position="1469"/>
    </location>
</feature>
<feature type="compositionally biased region" description="Acidic residues" evidence="2">
    <location>
        <begin position="1664"/>
        <end position="1674"/>
    </location>
</feature>
<dbReference type="CDD" id="cd01060">
    <property type="entry name" value="Membrane-FADS-like"/>
    <property type="match status" value="1"/>
</dbReference>
<feature type="transmembrane region" description="Helical" evidence="3">
    <location>
        <begin position="2619"/>
        <end position="2636"/>
    </location>
</feature>
<gene>
    <name evidence="4" type="ORF">AK812_SmicGene42384</name>
</gene>
<accession>A0A1Q9C3S1</accession>
<comment type="caution">
    <text evidence="4">The sequence shown here is derived from an EMBL/GenBank/DDBJ whole genome shotgun (WGS) entry which is preliminary data.</text>
</comment>
<feature type="compositionally biased region" description="Polar residues" evidence="2">
    <location>
        <begin position="6"/>
        <end position="30"/>
    </location>
</feature>
<evidence type="ECO:0000256" key="2">
    <source>
        <dbReference type="SAM" id="MobiDB-lite"/>
    </source>
</evidence>
<feature type="region of interest" description="Disordered" evidence="2">
    <location>
        <begin position="1781"/>
        <end position="1855"/>
    </location>
</feature>
<keyword evidence="3" id="KW-1133">Transmembrane helix</keyword>
<feature type="transmembrane region" description="Helical" evidence="3">
    <location>
        <begin position="1041"/>
        <end position="1062"/>
    </location>
</feature>
<feature type="compositionally biased region" description="Basic and acidic residues" evidence="2">
    <location>
        <begin position="1653"/>
        <end position="1663"/>
    </location>
</feature>
<keyword evidence="5" id="KW-1185">Reference proteome</keyword>
<proteinExistence type="predicted"/>
<sequence>MTCRQLTFTCGRQKSSPSSTRPFSKTTPDTTVGGEGPPTLRPRMSRLTSWNEAVVEENGKGEVTAPDRPGPLPQDEDGRNLFQARRGLPTLVKLGPQVGRLNIFGLLLGGLRDLNCADDAWPADSFSRHDVGARVVLHAASYVEVVPEGPVGDAGGDEDDEDDDGIPTLMLQMDAQLFDDEGVSLVQRDASEIAGVLGRLQDALSGPDAGVSRLRAAHLRGRVHRLRLNNFVEAQVSDQVEALCVVTEAVGELEPARGYQALEAQVAEWSWSWWRLLEPMLLNQPDDPPNAQETCAVSSSGNGSLQVVSQEQQQNEVDVALLAADQEDERRHTAALQHQQALFEQEEELYYRGVEAAVEAELSAQAAREAKAWDDWALHDEMYAGVRSRKRLCLEVTVGPTSGQPGAQQTVRVPMVPGHDQEARLRVGTMPVEVSETGDEPVPSEVSTDKPAAVHMACQVPVEFEVFQQLYEQWQSGVLSTEEVRARYGPATMELLESQHIVLGSCGGPQLEEPSGDRGDRGPTDTLLDTMLATCQSGSESLPLSSEMAAVVPKGSQGKEAPEVRHSDDVARTHGREQKALRASPGKRSQEAAVVALRPTEPLQDQEQRQISMKSFALVLLALGADAVRSSAFILVGVLGSDPPDSQNDVRKCVAEFYLRQGQPNAESLHHARELSDASVSDASVEAVKGSKPPRLSDLQDKVEKDGVAAAQAYDNYTKFCTRGKRDLGYDIQDGEKTVEASSDIDVSATKLEELAATVTKNEADLKAGERQGAQDKAAQELRAKEKAEHVTAKGELTEATDMLARPAGRAIKTLSEKLAGSSLLQQQVEEKTGSLLEAAGGTFVSRWDAAALRPGHPTFVSLFFMDAQWRSAQEALGAVVDAAAFTTDEKHSLMAFVESPDLRSLEVKPTFQFSAAIVPMATSAPLLGKQGKAAHSKASIFYGADEYLEELKKKYEHDHEIAALKNALPGEGDPNAAGVAQSNDKMLSVQKNDENRSLKTNRLFPTPNKPDPMPQNLAFLFTKITPDGGAALDTSFGSQLWNVLTAIFFTQVLMVIGYCAALATFPDYWWTCTLCFGLPFSYIAIQNIYIDHDVMHGATFPVYEWQRFLTHPFADFFSLPWEEFVLEHNRHHASTVDLLIQGEFGWDPEEFHYALQQWAGPWSSNWYKYLLTVPFIPVIHFFGLNDTGSLFALEWWMHFPDEGAGGKCNKVEIGEHMAATFWSKWIPRRVKHNAFVLSLWACVWLLGTYPLGRPLSEGWRFMFTVSVFARIGYSAAWMFITNFTHSFQDPGRTWPVLHNVMAMVLGGKHRWNEMLFHDVHHAFPNAVGTLSQRGRFHGWEKVHDAAAEVLHRGLWKPNGDEETQMQKTQKKRSMMMKPVEWAGGASSLDKPKSGGILSVLEDMKSKARENLNTLVSEERCGKIPGLRLQQSLQMQIAADKKEIEQTKAVKAEASESKATAEGDLSGSEKDLANDKASLQKLEASCSQATADFEVVDDVAFMQQHKQGHDGWFLKAKKGFSRLQAQHEGKRAALTLRDRLRRVQSTAWSRVLQAHLPDILDAPAATEGEMTSSEAMDADTWVSFVLDELARVAGLSAADRDTLLRTSEEVRQGDMCLPSSSASATPYGIFHAAWVWPNGTWSTREDLRQADRHDLLPPDHPMSDEEGSEQEVQDTDGTSLFQLGARDTTWADLMEQLWTWFEAGLQVEIALAMLRQRTLERRESAYTTWVEGPLRTVGAGVDETTRASTDTTPPMFYRWSQRVEAHLYAAYIREEILAREEQQGDESSMMDRGRRGGRRRGDPPSSGRACLRRDRDAGRGSTAPVDHDKDDGVEPGSEPASGSGGPGPSRGDMVPVVNEAAGIPDLSAPMTVAQAVDMWRYLLFAKDTYTNPRGPVPLSWLPLPMLRDVQVHLESMSQHNLAIMTVGLMTMLRYLMAELSQTMDFAQVVMNSRADPTDFVELDADEPEPEDDGRGDVTSMMQSFFATSGKDSMDRRWARAILRLHKELEGQAKPMRTRSLAILRSSMPTLMLSLSATAWMAQLQAVLVASQEDCEDTEGGTHPPDEWIRGWIKEIGEFIPGFQLRQGLQMVDLLSEQELDELIQDEADERRLRAELETRDAEEEARQEAHDLLCQQEAAHLQAEAADYRAWERQMERDSLKRDLEVDERTGSKRLCHMTVEVATGSADRPQVLHTLGFTVPTDGTTLTMRFRASLESAPSEVSTVPVLSESVPRPTLPQPEEEQAMSFSGADGSSRRGEPSDSICVARDTQPNLLGLIEFEEYSLLYDRWRRGELTQQGIQEQYGAEVAELMLAQEAMNDQADDEDVEEDKPPAPGVVPEGAKGVGMYQDETGVWRRHRFGRFEVVYGQWKVGYRSSEQVQICYGDTWLALFKLWNVWGLDAVWPSLHKVLDVLEDCVVTNVVGREFQAPETLDMPLRVPWSTVKMFYQIWLAGSMQDEDVVTRFGEIWLVLFQRLRAEGLSRTRGALTPYVEWDVDRDDDEATGGAKTSAGHDKKGESKASRAEELEALKKAEEVLAEKTGNAQASVYKTMFLQAPGFSTAGQTRSNSSQPDIRSFEVVKMVRTLAKKVTLGCDATASQFDMPHTNPSTGTDTGTTRGVLLVMVLHLSFISHYVYDEKMKMQMMSNKKIEPIIVAIIMIMIMMMMIIVIVPSQSSGLETLASNIESLLQTRQSEDVFAKVKELIQNMIDSRKEEAAADQTKKAYCDEEKAKTKEKVDDLTSTKEKLSAKAEERSPDGLSKIHLMEGEAATLQRELAELAQLQALAIGKSLNLQISLLLLVGVVVLRALWRFLSFGFQIRPCAVPGSCIACRFYPLCLQIEMDETRKEESGELSIVEAFFSFDSAHPAPATAELTGQNVEPPPVASSEIGTAFKKQKEDLEAGLEGVRSALTVLRDYYAAFLQLPTMSSSASTGILGMLAEDYESMTKQNKLTKGARNPHSPVLANEDQEVGQPIPRYNHRYSRPPSPQGWNSYWIRHIAEGKPTFFAGFRSMAETVFCHALFSKLREESIDLDELGMMMSGGRVQQGSPITNDVKLQASQELAGKVVEFMLGLYPQEAPDPKVAALESQIHMLQQQIAKFEQSPAPSAAREPTSAGSATPSPVPTNVGPPSLPINVDSPPPPSRDDVSSSKAPDGSTKLVRPDTKSSLLQAFEKGKAPESTVTKVHEPEELTDPASSSGVPAKAEYGTASHVASVVNFPDDSKKSFMTRQWKTCRNDREVTSWIESVTLSKSNKKKLVTWSAHVQKWHDDLPASEQAALDQTVANWGVPIRDVAKLKAGSLLRILAVATVLIA</sequence>
<organism evidence="4 5">
    <name type="scientific">Symbiodinium microadriaticum</name>
    <name type="common">Dinoflagellate</name>
    <name type="synonym">Zooxanthella microadriatica</name>
    <dbReference type="NCBI Taxonomy" id="2951"/>
    <lineage>
        <taxon>Eukaryota</taxon>
        <taxon>Sar</taxon>
        <taxon>Alveolata</taxon>
        <taxon>Dinophyceae</taxon>
        <taxon>Suessiales</taxon>
        <taxon>Symbiodiniaceae</taxon>
        <taxon>Symbiodinium</taxon>
    </lineage>
</organism>
<protein>
    <submittedName>
        <fullName evidence="4">Uncharacterized protein</fullName>
    </submittedName>
</protein>
<feature type="transmembrane region" description="Helical" evidence="3">
    <location>
        <begin position="2652"/>
        <end position="2671"/>
    </location>
</feature>
<feature type="region of interest" description="Disordered" evidence="2">
    <location>
        <begin position="3100"/>
        <end position="3203"/>
    </location>
</feature>
<name>A0A1Q9C3S1_SYMMI</name>
<dbReference type="Proteomes" id="UP000186817">
    <property type="component" value="Unassembled WGS sequence"/>
</dbReference>
<dbReference type="Pfam" id="PF20708">
    <property type="entry name" value="DUF6822"/>
    <property type="match status" value="1"/>
</dbReference>
<feature type="transmembrane region" description="Helical" evidence="3">
    <location>
        <begin position="1069"/>
        <end position="1091"/>
    </location>
</feature>
<dbReference type="EMBL" id="LSRX01001746">
    <property type="protein sequence ID" value="OLP77545.1"/>
    <property type="molecule type" value="Genomic_DNA"/>
</dbReference>